<evidence type="ECO:0000313" key="3">
    <source>
        <dbReference type="Proteomes" id="UP000249165"/>
    </source>
</evidence>
<dbReference type="Proteomes" id="UP000249165">
    <property type="component" value="Unassembled WGS sequence"/>
</dbReference>
<evidence type="ECO:0000256" key="1">
    <source>
        <dbReference type="SAM" id="MobiDB-lite"/>
    </source>
</evidence>
<reference evidence="2 3" key="1">
    <citation type="submission" date="2018-06" db="EMBL/GenBank/DDBJ databases">
        <title>Genomic Encyclopedia of Archaeal and Bacterial Type Strains, Phase II (KMG-II): from individual species to whole genera.</title>
        <authorList>
            <person name="Goeker M."/>
        </authorList>
    </citation>
    <scope>NUCLEOTIDE SEQUENCE [LARGE SCALE GENOMIC DNA]</scope>
    <source>
        <strain evidence="2 3">DSM 22011</strain>
    </source>
</reference>
<gene>
    <name evidence="2" type="ORF">ATI53_102932</name>
</gene>
<feature type="compositionally biased region" description="Basic and acidic residues" evidence="1">
    <location>
        <begin position="18"/>
        <end position="41"/>
    </location>
</feature>
<accession>A0A327XYS4</accession>
<dbReference type="EMBL" id="QLMG01000029">
    <property type="protein sequence ID" value="RAK14138.1"/>
    <property type="molecule type" value="Genomic_DNA"/>
</dbReference>
<name>A0A327XYS4_9RHOB</name>
<dbReference type="RefSeq" id="WP_170134587.1">
    <property type="nucleotide sequence ID" value="NZ_LIQE01000024.1"/>
</dbReference>
<dbReference type="AlphaFoldDB" id="A0A327XYS4"/>
<protein>
    <submittedName>
        <fullName evidence="2">Uncharacterized protein</fullName>
    </submittedName>
</protein>
<keyword evidence="3" id="KW-1185">Reference proteome</keyword>
<proteinExistence type="predicted"/>
<organism evidence="2 3">
    <name type="scientific">Salipiger aestuarii</name>
    <dbReference type="NCBI Taxonomy" id="568098"/>
    <lineage>
        <taxon>Bacteria</taxon>
        <taxon>Pseudomonadati</taxon>
        <taxon>Pseudomonadota</taxon>
        <taxon>Alphaproteobacteria</taxon>
        <taxon>Rhodobacterales</taxon>
        <taxon>Roseobacteraceae</taxon>
        <taxon>Salipiger</taxon>
    </lineage>
</organism>
<evidence type="ECO:0000313" key="2">
    <source>
        <dbReference type="EMBL" id="RAK14138.1"/>
    </source>
</evidence>
<comment type="caution">
    <text evidence="2">The sequence shown here is derived from an EMBL/GenBank/DDBJ whole genome shotgun (WGS) entry which is preliminary data.</text>
</comment>
<feature type="region of interest" description="Disordered" evidence="1">
    <location>
        <begin position="1"/>
        <end position="58"/>
    </location>
</feature>
<sequence>MACSQTTGAEWPWAHGTGNDRRAGAYTREASKERPVCRIEQNDGDEDSKSHSQLRKPP</sequence>